<evidence type="ECO:0000256" key="3">
    <source>
        <dbReference type="SAM" id="Phobius"/>
    </source>
</evidence>
<proteinExistence type="predicted"/>
<comment type="caution">
    <text evidence="5">The sequence shown here is derived from an EMBL/GenBank/DDBJ whole genome shotgun (WGS) entry which is preliminary data.</text>
</comment>
<dbReference type="InterPro" id="IPR001452">
    <property type="entry name" value="SH3_domain"/>
</dbReference>
<protein>
    <submittedName>
        <fullName evidence="5">Protein enhancer of sevenless 2b</fullName>
    </submittedName>
</protein>
<dbReference type="EMBL" id="JANTQA010000072">
    <property type="protein sequence ID" value="KAJ3424637.1"/>
    <property type="molecule type" value="Genomic_DNA"/>
</dbReference>
<keyword evidence="3" id="KW-0812">Transmembrane</keyword>
<dbReference type="AlphaFoldDB" id="A0AAV7Y9U3"/>
<organism evidence="5 6">
    <name type="scientific">Anaeramoeba flamelloides</name>
    <dbReference type="NCBI Taxonomy" id="1746091"/>
    <lineage>
        <taxon>Eukaryota</taxon>
        <taxon>Metamonada</taxon>
        <taxon>Anaeramoebidae</taxon>
        <taxon>Anaeramoeba</taxon>
    </lineage>
</organism>
<feature type="domain" description="SH3" evidence="4">
    <location>
        <begin position="287"/>
        <end position="335"/>
    </location>
</feature>
<sequence length="362" mass="43238">MTNYQKGIVENEMDEKLQNQSVGSLISFYRRSSSLSITSFGQFFEQNSSGREETNGKKSKDLTLSSDYTKEILFNDENILNSLNQNKIEKDKYTENQKQKRKMILEKKEKEIKKKQEKENKIKNQKQKEGRKEEEINNGKELQKEKKKEKKKVDEKEKEKGEEKKEEEEKKKEKEKEEDIEQNLIPRRKRKKTLKYPKQINSYYQKILRITVSIVETHIENAQQTQKGLEKLKEIHKSNKKNLILAIDFIAQNKLSHIALRLFKEQLYRNSVNLFAKEGEDLKNFRIATETINETKKDYLNYKKGDIIRVVKKKRGKFIRNQLFGELNGENGKFNPKFTYKPKVRYNTFLIIIYYVCFFLLE</sequence>
<gene>
    <name evidence="5" type="ORF">M0812_29360</name>
</gene>
<evidence type="ECO:0000259" key="4">
    <source>
        <dbReference type="Pfam" id="PF07653"/>
    </source>
</evidence>
<evidence type="ECO:0000313" key="5">
    <source>
        <dbReference type="EMBL" id="KAJ3424637.1"/>
    </source>
</evidence>
<evidence type="ECO:0000313" key="6">
    <source>
        <dbReference type="Proteomes" id="UP001146793"/>
    </source>
</evidence>
<dbReference type="Pfam" id="PF07653">
    <property type="entry name" value="SH3_2"/>
    <property type="match status" value="1"/>
</dbReference>
<reference evidence="5" key="1">
    <citation type="submission" date="2022-08" db="EMBL/GenBank/DDBJ databases">
        <title>Novel sulphate-reducing endosymbionts in the free-living metamonad Anaeramoeba.</title>
        <authorList>
            <person name="Jerlstrom-Hultqvist J."/>
            <person name="Cepicka I."/>
            <person name="Gallot-Lavallee L."/>
            <person name="Salas-Leiva D."/>
            <person name="Curtis B.A."/>
            <person name="Zahonova K."/>
            <person name="Pipaliya S."/>
            <person name="Dacks J."/>
            <person name="Roger A.J."/>
        </authorList>
    </citation>
    <scope>NUCLEOTIDE SEQUENCE</scope>
    <source>
        <strain evidence="5">Busselton2</strain>
    </source>
</reference>
<name>A0AAV7Y9U3_9EUKA</name>
<keyword evidence="3" id="KW-0472">Membrane</keyword>
<dbReference type="Proteomes" id="UP001146793">
    <property type="component" value="Unassembled WGS sequence"/>
</dbReference>
<evidence type="ECO:0000256" key="2">
    <source>
        <dbReference type="SAM" id="MobiDB-lite"/>
    </source>
</evidence>
<feature type="region of interest" description="Disordered" evidence="2">
    <location>
        <begin position="109"/>
        <end position="184"/>
    </location>
</feature>
<feature type="compositionally biased region" description="Basic and acidic residues" evidence="2">
    <location>
        <begin position="109"/>
        <end position="177"/>
    </location>
</feature>
<evidence type="ECO:0000256" key="1">
    <source>
        <dbReference type="ARBA" id="ARBA00022443"/>
    </source>
</evidence>
<keyword evidence="1" id="KW-0728">SH3 domain</keyword>
<keyword evidence="3" id="KW-1133">Transmembrane helix</keyword>
<feature type="transmembrane region" description="Helical" evidence="3">
    <location>
        <begin position="344"/>
        <end position="361"/>
    </location>
</feature>
<accession>A0AAV7Y9U3</accession>